<dbReference type="InterPro" id="IPR036396">
    <property type="entry name" value="Cyt_P450_sf"/>
</dbReference>
<dbReference type="GO" id="GO:0016712">
    <property type="term" value="F:oxidoreductase activity, acting on paired donors, with incorporation or reduction of molecular oxygen, reduced flavin or flavoprotein as one donor, and incorporation of one atom of oxygen"/>
    <property type="evidence" value="ECO:0007669"/>
    <property type="project" value="TreeGrafter"/>
</dbReference>
<dbReference type="PANTHER" id="PTHR24300">
    <property type="entry name" value="CYTOCHROME P450 508A4-RELATED"/>
    <property type="match status" value="1"/>
</dbReference>
<comment type="similarity">
    <text evidence="1">Belongs to the cytochrome P450 family.</text>
</comment>
<dbReference type="GO" id="GO:0006082">
    <property type="term" value="P:organic acid metabolic process"/>
    <property type="evidence" value="ECO:0007669"/>
    <property type="project" value="TreeGrafter"/>
</dbReference>
<dbReference type="InterPro" id="IPR002401">
    <property type="entry name" value="Cyt_P450_E_grp-I"/>
</dbReference>
<dbReference type="GO" id="GO:0006805">
    <property type="term" value="P:xenobiotic metabolic process"/>
    <property type="evidence" value="ECO:0007669"/>
    <property type="project" value="TreeGrafter"/>
</dbReference>
<evidence type="ECO:0000256" key="1">
    <source>
        <dbReference type="ARBA" id="ARBA00010617"/>
    </source>
</evidence>
<dbReference type="GO" id="GO:0020037">
    <property type="term" value="F:heme binding"/>
    <property type="evidence" value="ECO:0007669"/>
    <property type="project" value="InterPro"/>
</dbReference>
<dbReference type="InterPro" id="IPR050182">
    <property type="entry name" value="Cytochrome_P450_fam2"/>
</dbReference>
<comment type="caution">
    <text evidence="5">The sequence shown here is derived from an EMBL/GenBank/DDBJ whole genome shotgun (WGS) entry which is preliminary data.</text>
</comment>
<evidence type="ECO:0000313" key="5">
    <source>
        <dbReference type="EMBL" id="PAV85260.1"/>
    </source>
</evidence>
<name>A0A2A2LGI8_9BILA</name>
<dbReference type="SUPFAM" id="SSF48264">
    <property type="entry name" value="Cytochrome P450"/>
    <property type="match status" value="1"/>
</dbReference>
<organism evidence="5 6">
    <name type="scientific">Diploscapter pachys</name>
    <dbReference type="NCBI Taxonomy" id="2018661"/>
    <lineage>
        <taxon>Eukaryota</taxon>
        <taxon>Metazoa</taxon>
        <taxon>Ecdysozoa</taxon>
        <taxon>Nematoda</taxon>
        <taxon>Chromadorea</taxon>
        <taxon>Rhabditida</taxon>
        <taxon>Rhabditina</taxon>
        <taxon>Rhabditomorpha</taxon>
        <taxon>Rhabditoidea</taxon>
        <taxon>Rhabditidae</taxon>
        <taxon>Diploscapter</taxon>
    </lineage>
</organism>
<dbReference type="PRINTS" id="PR00463">
    <property type="entry name" value="EP450I"/>
</dbReference>
<keyword evidence="2" id="KW-0479">Metal-binding</keyword>
<keyword evidence="6" id="KW-1185">Reference proteome</keyword>
<dbReference type="InterPro" id="IPR001128">
    <property type="entry name" value="Cyt_P450"/>
</dbReference>
<keyword evidence="4" id="KW-0503">Monooxygenase</keyword>
<keyword evidence="4" id="KW-0560">Oxidoreductase</keyword>
<evidence type="ECO:0000256" key="3">
    <source>
        <dbReference type="ARBA" id="ARBA00023004"/>
    </source>
</evidence>
<dbReference type="Proteomes" id="UP000218231">
    <property type="component" value="Unassembled WGS sequence"/>
</dbReference>
<dbReference type="Pfam" id="PF00067">
    <property type="entry name" value="p450"/>
    <property type="match status" value="2"/>
</dbReference>
<dbReference type="GO" id="GO:0005506">
    <property type="term" value="F:iron ion binding"/>
    <property type="evidence" value="ECO:0007669"/>
    <property type="project" value="InterPro"/>
</dbReference>
<dbReference type="PANTHER" id="PTHR24300:SF369">
    <property type="entry name" value="CYTOCHROME P450 FAMILY"/>
    <property type="match status" value="1"/>
</dbReference>
<dbReference type="OrthoDB" id="1055148at2759"/>
<keyword evidence="3" id="KW-0408">Iron</keyword>
<sequence>MVGNLMTLAKYEPGYEAFELWKRQYGPMYTIWLGSKPMVILTTYELMKNTYIKDGDAYIGKLHIKEGTMAFRDGDYGIVDTVGDQWREHRRFALQTFRDLGLGNNILQERKTIDEFRSLKKMLNQAMKEFQHPLMLFSLMYPWTRHVSLGPLGKSKWDLLTQYKLKFFAFFEKQIQAHNVNFDEDSESRDYVEAYLKEKKKREDAGDYKSYWQFENVCWLVVYILNHLHVQAKMQEEMDRVIGSKRQITMSDKNALPYVNAVINETQRLANLLPMNLMHETVRDVEINGYKLEKGTTVVAQISTVMYDEETFPDAYSFKPERFIDENGHLKKVCKF</sequence>
<dbReference type="GO" id="GO:0005737">
    <property type="term" value="C:cytoplasm"/>
    <property type="evidence" value="ECO:0007669"/>
    <property type="project" value="TreeGrafter"/>
</dbReference>
<dbReference type="EMBL" id="LIAE01006793">
    <property type="protein sequence ID" value="PAV85260.1"/>
    <property type="molecule type" value="Genomic_DNA"/>
</dbReference>
<evidence type="ECO:0008006" key="7">
    <source>
        <dbReference type="Google" id="ProtNLM"/>
    </source>
</evidence>
<accession>A0A2A2LGI8</accession>
<reference evidence="5 6" key="1">
    <citation type="journal article" date="2017" name="Curr. Biol.">
        <title>Genome architecture and evolution of a unichromosomal asexual nematode.</title>
        <authorList>
            <person name="Fradin H."/>
            <person name="Zegar C."/>
            <person name="Gutwein M."/>
            <person name="Lucas J."/>
            <person name="Kovtun M."/>
            <person name="Corcoran D."/>
            <person name="Baugh L.R."/>
            <person name="Kiontke K."/>
            <person name="Gunsalus K."/>
            <person name="Fitch D.H."/>
            <person name="Piano F."/>
        </authorList>
    </citation>
    <scope>NUCLEOTIDE SEQUENCE [LARGE SCALE GENOMIC DNA]</scope>
    <source>
        <strain evidence="5">PF1309</strain>
    </source>
</reference>
<proteinExistence type="inferred from homology"/>
<evidence type="ECO:0000256" key="4">
    <source>
        <dbReference type="ARBA" id="ARBA00023033"/>
    </source>
</evidence>
<dbReference type="AlphaFoldDB" id="A0A2A2LGI8"/>
<evidence type="ECO:0000256" key="2">
    <source>
        <dbReference type="ARBA" id="ARBA00022723"/>
    </source>
</evidence>
<dbReference type="STRING" id="2018661.A0A2A2LGI8"/>
<dbReference type="Gene3D" id="1.10.630.10">
    <property type="entry name" value="Cytochrome P450"/>
    <property type="match status" value="2"/>
</dbReference>
<gene>
    <name evidence="5" type="ORF">WR25_18536</name>
</gene>
<protein>
    <recommendedName>
        <fullName evidence="7">Cytochrome P450</fullName>
    </recommendedName>
</protein>
<evidence type="ECO:0000313" key="6">
    <source>
        <dbReference type="Proteomes" id="UP000218231"/>
    </source>
</evidence>